<keyword evidence="1" id="KW-0489">Methyltransferase</keyword>
<comment type="caution">
    <text evidence="1">The sequence shown here is derived from an EMBL/GenBank/DDBJ whole genome shotgun (WGS) entry which is preliminary data.</text>
</comment>
<reference evidence="1" key="1">
    <citation type="submission" date="2017-10" db="EMBL/GenBank/DDBJ databases">
        <title>Draft genome sequence of the planktic cyanobacteria Tychonema bourrellyi isolated from alpine lentic freshwater.</title>
        <authorList>
            <person name="Tett A."/>
            <person name="Armanini F."/>
            <person name="Asnicar F."/>
            <person name="Boscaini A."/>
            <person name="Pasolli E."/>
            <person name="Zolfo M."/>
            <person name="Donati C."/>
            <person name="Salmaso N."/>
            <person name="Segata N."/>
        </authorList>
    </citation>
    <scope>NUCLEOTIDE SEQUENCE</scope>
    <source>
        <strain evidence="1">FEM_GT703</strain>
    </source>
</reference>
<dbReference type="InterPro" id="IPR029063">
    <property type="entry name" value="SAM-dependent_MTases_sf"/>
</dbReference>
<sequence>MGLKLDKVIPWGRCLDEYIGMFHLTSADRKLAILDCAGGPASFNAEMTRQGNTVTSCDPVYQFSAEEIAGRIQETYQRVIDGVKANVDDYLWTNIESPTKLGEVRRLAMQQFLEDLPQGIDENRYITGELPILPFENRQFDLALCSHFLFTYSDHFTEVFHLESIREMCRTAAEVRIFPLVKVSGEPSPLLAPIITELKAQGYKVEVQDVSYEFQKGGDQLLRVWSMAS</sequence>
<dbReference type="EMBL" id="NXIB02000209">
    <property type="protein sequence ID" value="PHX53361.1"/>
    <property type="molecule type" value="Genomic_DNA"/>
</dbReference>
<accession>A0A2G4EV05</accession>
<evidence type="ECO:0000313" key="1">
    <source>
        <dbReference type="EMBL" id="PHX53361.1"/>
    </source>
</evidence>
<dbReference type="Proteomes" id="UP000226442">
    <property type="component" value="Unassembled WGS sequence"/>
</dbReference>
<organism evidence="1 2">
    <name type="scientific">Tychonema bourrellyi FEM_GT703</name>
    <dbReference type="NCBI Taxonomy" id="2040638"/>
    <lineage>
        <taxon>Bacteria</taxon>
        <taxon>Bacillati</taxon>
        <taxon>Cyanobacteriota</taxon>
        <taxon>Cyanophyceae</taxon>
        <taxon>Oscillatoriophycideae</taxon>
        <taxon>Oscillatoriales</taxon>
        <taxon>Microcoleaceae</taxon>
        <taxon>Tychonema</taxon>
    </lineage>
</organism>
<dbReference type="OrthoDB" id="9787807at2"/>
<gene>
    <name evidence="1" type="ORF">CP500_021890</name>
</gene>
<name>A0A2G4EV05_9CYAN</name>
<protein>
    <submittedName>
        <fullName evidence="1">SAM-dependent methyltransferase</fullName>
    </submittedName>
</protein>
<dbReference type="RefSeq" id="WP_096828102.1">
    <property type="nucleotide sequence ID" value="NZ_NXIB02000209.1"/>
</dbReference>
<dbReference type="SUPFAM" id="SSF53335">
    <property type="entry name" value="S-adenosyl-L-methionine-dependent methyltransferases"/>
    <property type="match status" value="1"/>
</dbReference>
<keyword evidence="2" id="KW-1185">Reference proteome</keyword>
<dbReference type="GO" id="GO:0032259">
    <property type="term" value="P:methylation"/>
    <property type="evidence" value="ECO:0007669"/>
    <property type="project" value="UniProtKB-KW"/>
</dbReference>
<dbReference type="AlphaFoldDB" id="A0A2G4EV05"/>
<dbReference type="GO" id="GO:0008168">
    <property type="term" value="F:methyltransferase activity"/>
    <property type="evidence" value="ECO:0007669"/>
    <property type="project" value="UniProtKB-KW"/>
</dbReference>
<proteinExistence type="predicted"/>
<evidence type="ECO:0000313" key="2">
    <source>
        <dbReference type="Proteomes" id="UP000226442"/>
    </source>
</evidence>
<keyword evidence="1" id="KW-0808">Transferase</keyword>